<evidence type="ECO:0000259" key="1">
    <source>
        <dbReference type="Pfam" id="PF02350"/>
    </source>
</evidence>
<dbReference type="NCBIfam" id="TIGR03568">
    <property type="entry name" value="NeuC_NnaA"/>
    <property type="match status" value="1"/>
</dbReference>
<organism evidence="2 3">
    <name type="scientific">Geoalkalibacter subterraneus</name>
    <dbReference type="NCBI Taxonomy" id="483547"/>
    <lineage>
        <taxon>Bacteria</taxon>
        <taxon>Pseudomonadati</taxon>
        <taxon>Thermodesulfobacteriota</taxon>
        <taxon>Desulfuromonadia</taxon>
        <taxon>Desulfuromonadales</taxon>
        <taxon>Geoalkalibacteraceae</taxon>
        <taxon>Geoalkalibacter</taxon>
    </lineage>
</organism>
<dbReference type="CDD" id="cd03786">
    <property type="entry name" value="GTB_UDP-GlcNAc_2-Epimerase"/>
    <property type="match status" value="1"/>
</dbReference>
<dbReference type="RefSeq" id="WP_040201470.1">
    <property type="nucleotide sequence ID" value="NZ_CP010311.1"/>
</dbReference>
<feature type="domain" description="UDP-N-acetylglucosamine 2-epimerase" evidence="1">
    <location>
        <begin position="25"/>
        <end position="368"/>
    </location>
</feature>
<dbReference type="KEGG" id="gsb:GSUB_14710"/>
<sequence length="392" mass="42996">MKKVCVFTGSRAEYGLLKPLMEHFSDDPHIELQTLVSGMHLAPEFGLTIHEIERDGFLINEAIDMLLSSDTPAGLCKSTGLGLIGYSDALVRLAPHVLVVLGDRFEAMAAATAATFHGIPIAHLHGGESTQGAVDESFRHAITKMSYLHFAATEEYRRRIIQLGENPSRVFNVGAIGLDVIERLAFLSREELESELGFKFGESNLLITFHPVTLENQSSEHQFKELLQAVDQLASTKVIFTKSNADTHGRVINQLIDRYVAENHQRATASTSLGQLRYLSVLRLVDAVVGNSSSGIIEAPSLGVPTVNIGDRQKGRTKPASVIDCAPEAAEILEACRLAFTKKLKKIAQASENPYRQKNTARRIAEIISSAEIADLKKSFFDLPQDCFRGLS</sequence>
<dbReference type="AlphaFoldDB" id="A0A0B5FVE6"/>
<gene>
    <name evidence="2" type="ORF">GSUB_14710</name>
</gene>
<dbReference type="STRING" id="483547.GSUB_14710"/>
<dbReference type="PANTHER" id="PTHR43174:SF3">
    <property type="entry name" value="UDP-N-ACETYLGLUCOSAMINE 2-EPIMERASE"/>
    <property type="match status" value="1"/>
</dbReference>
<dbReference type="InterPro" id="IPR003331">
    <property type="entry name" value="UDP_GlcNAc_Epimerase_2_dom"/>
</dbReference>
<dbReference type="GO" id="GO:0004553">
    <property type="term" value="F:hydrolase activity, hydrolyzing O-glycosyl compounds"/>
    <property type="evidence" value="ECO:0007669"/>
    <property type="project" value="InterPro"/>
</dbReference>
<dbReference type="InterPro" id="IPR029767">
    <property type="entry name" value="WecB-like"/>
</dbReference>
<keyword evidence="3" id="KW-1185">Reference proteome</keyword>
<evidence type="ECO:0000313" key="2">
    <source>
        <dbReference type="EMBL" id="AJF07551.1"/>
    </source>
</evidence>
<evidence type="ECO:0000313" key="3">
    <source>
        <dbReference type="Proteomes" id="UP000035036"/>
    </source>
</evidence>
<reference evidence="2 3" key="1">
    <citation type="journal article" date="2015" name="Genome Announc.">
        <title>Genomes of Geoalkalibacter ferrihydriticus Z-0531T and Geoalkalibacter subterraneus Red1T, Two Haloalkaliphilic Metal-Reducing Deltaproteobacteria.</title>
        <authorList>
            <person name="Badalamenti J.P."/>
            <person name="Krajmalnik-Brown R."/>
            <person name="Torres C.I."/>
            <person name="Bond D.R."/>
        </authorList>
    </citation>
    <scope>NUCLEOTIDE SEQUENCE [LARGE SCALE GENOMIC DNA]</scope>
    <source>
        <strain evidence="2 3">Red1</strain>
    </source>
</reference>
<dbReference type="GO" id="GO:0006047">
    <property type="term" value="P:UDP-N-acetylglucosamine metabolic process"/>
    <property type="evidence" value="ECO:0007669"/>
    <property type="project" value="InterPro"/>
</dbReference>
<dbReference type="HOGENOM" id="CLU_061127_0_0_7"/>
<dbReference type="EMBL" id="CP010311">
    <property type="protein sequence ID" value="AJF07551.1"/>
    <property type="molecule type" value="Genomic_DNA"/>
</dbReference>
<name>A0A0B5FVE6_9BACT</name>
<protein>
    <submittedName>
        <fullName evidence="2">UDP-N-acetylglucosamine 2-epimerase</fullName>
    </submittedName>
</protein>
<dbReference type="Proteomes" id="UP000035036">
    <property type="component" value="Chromosome"/>
</dbReference>
<accession>A0A0B5FVE6</accession>
<dbReference type="PANTHER" id="PTHR43174">
    <property type="entry name" value="UDP-N-ACETYLGLUCOSAMINE 2-EPIMERASE"/>
    <property type="match status" value="1"/>
</dbReference>
<proteinExistence type="predicted"/>
<dbReference type="InterPro" id="IPR020004">
    <property type="entry name" value="UDP-GlcNAc_Epase"/>
</dbReference>
<dbReference type="SUPFAM" id="SSF53756">
    <property type="entry name" value="UDP-Glycosyltransferase/glycogen phosphorylase"/>
    <property type="match status" value="1"/>
</dbReference>
<dbReference type="Gene3D" id="3.40.50.2000">
    <property type="entry name" value="Glycogen Phosphorylase B"/>
    <property type="match status" value="2"/>
</dbReference>
<dbReference type="Pfam" id="PF02350">
    <property type="entry name" value="Epimerase_2"/>
    <property type="match status" value="1"/>
</dbReference>
<dbReference type="OrthoDB" id="9803238at2"/>